<dbReference type="PANTHER" id="PTHR47356">
    <property type="entry name" value="FAD-DEPENDENT MONOOXYGENASE ASQG-RELATED"/>
    <property type="match status" value="1"/>
</dbReference>
<dbReference type="Proteomes" id="UP000726737">
    <property type="component" value="Unassembled WGS sequence"/>
</dbReference>
<feature type="transmembrane region" description="Helical" evidence="6">
    <location>
        <begin position="6"/>
        <end position="25"/>
    </location>
</feature>
<organism evidence="8 9">
    <name type="scientific">Mortierella polycephala</name>
    <dbReference type="NCBI Taxonomy" id="41804"/>
    <lineage>
        <taxon>Eukaryota</taxon>
        <taxon>Fungi</taxon>
        <taxon>Fungi incertae sedis</taxon>
        <taxon>Mucoromycota</taxon>
        <taxon>Mortierellomycotina</taxon>
        <taxon>Mortierellomycetes</taxon>
        <taxon>Mortierellales</taxon>
        <taxon>Mortierellaceae</taxon>
        <taxon>Mortierella</taxon>
    </lineage>
</organism>
<keyword evidence="6" id="KW-0812">Transmembrane</keyword>
<keyword evidence="3" id="KW-0274">FAD</keyword>
<sequence>MSNQKGPHVLIVGAGIAGLATAILLERAGISYHIFERAKEVKVLGAAMSLTPNILPVFEQLGLLEDLQKVSMGFPSIDILNEDLKTVMSIDTSQAKEITGYSSTVFSRAELYNLLYSKIPASKISMGQKIMSLEQNTLGVMIRVNDGTTHHGDILVGADGAYSAVRQSLFKKMEACGTLPAIDKEDMRAGYICMVGTTEPLDQEKYPDLKKDYSKFVQVVGKDKMYSWTVLSVPGNKICWSVKLQLESEQQAKKMMFRNSEWGPEGNEDMIKDIYNFPSPFGGVLGDLIDATPRDLISKVYLEEKLFETWHHGRTVLIGDACHKMLPSGGQGAVNALQDAVVLVNSIYDMEDSTPKGIAAALLQYQQLRYPRAKLQYETSKMMAKLMLGQTWLERFIRFLFTNVLPKSVYLKNYVKSTAYRPMAAFLPFVENRGSAPVEPQEPSKRYLAEQAQKATAKSPIAI</sequence>
<dbReference type="OrthoDB" id="655030at2759"/>
<evidence type="ECO:0000313" key="9">
    <source>
        <dbReference type="Proteomes" id="UP000726737"/>
    </source>
</evidence>
<dbReference type="Gene3D" id="3.50.50.60">
    <property type="entry name" value="FAD/NAD(P)-binding domain"/>
    <property type="match status" value="1"/>
</dbReference>
<evidence type="ECO:0000256" key="3">
    <source>
        <dbReference type="ARBA" id="ARBA00022827"/>
    </source>
</evidence>
<feature type="domain" description="FAD-binding" evidence="7">
    <location>
        <begin position="297"/>
        <end position="374"/>
    </location>
</feature>
<accession>A0A9P6PNI7</accession>
<dbReference type="PRINTS" id="PR00420">
    <property type="entry name" value="RNGMNOXGNASE"/>
</dbReference>
<name>A0A9P6PNI7_9FUNG</name>
<dbReference type="Pfam" id="PF01494">
    <property type="entry name" value="FAD_binding_3"/>
    <property type="match status" value="2"/>
</dbReference>
<dbReference type="GO" id="GO:0004497">
    <property type="term" value="F:monooxygenase activity"/>
    <property type="evidence" value="ECO:0007669"/>
    <property type="project" value="InterPro"/>
</dbReference>
<comment type="similarity">
    <text evidence="1">Belongs to the paxM FAD-dependent monooxygenase family.</text>
</comment>
<keyword evidence="9" id="KW-1185">Reference proteome</keyword>
<dbReference type="AlphaFoldDB" id="A0A9P6PNI7"/>
<keyword evidence="6" id="KW-1133">Transmembrane helix</keyword>
<feature type="region of interest" description="Disordered" evidence="5">
    <location>
        <begin position="435"/>
        <end position="463"/>
    </location>
</feature>
<dbReference type="EMBL" id="JAAAJA010000831">
    <property type="protein sequence ID" value="KAG0249374.1"/>
    <property type="molecule type" value="Genomic_DNA"/>
</dbReference>
<dbReference type="InterPro" id="IPR002938">
    <property type="entry name" value="FAD-bd"/>
</dbReference>
<dbReference type="GO" id="GO:0071949">
    <property type="term" value="F:FAD binding"/>
    <property type="evidence" value="ECO:0007669"/>
    <property type="project" value="InterPro"/>
</dbReference>
<reference evidence="8" key="1">
    <citation type="journal article" date="2020" name="Fungal Divers.">
        <title>Resolving the Mortierellaceae phylogeny through synthesis of multi-gene phylogenetics and phylogenomics.</title>
        <authorList>
            <person name="Vandepol N."/>
            <person name="Liber J."/>
            <person name="Desiro A."/>
            <person name="Na H."/>
            <person name="Kennedy M."/>
            <person name="Barry K."/>
            <person name="Grigoriev I.V."/>
            <person name="Miller A.N."/>
            <person name="O'Donnell K."/>
            <person name="Stajich J.E."/>
            <person name="Bonito G."/>
        </authorList>
    </citation>
    <scope>NUCLEOTIDE SEQUENCE</scope>
    <source>
        <strain evidence="8">KOD948</strain>
    </source>
</reference>
<evidence type="ECO:0000256" key="4">
    <source>
        <dbReference type="ARBA" id="ARBA00023002"/>
    </source>
</evidence>
<evidence type="ECO:0000313" key="8">
    <source>
        <dbReference type="EMBL" id="KAG0249374.1"/>
    </source>
</evidence>
<dbReference type="SUPFAM" id="SSF51905">
    <property type="entry name" value="FAD/NAD(P)-binding domain"/>
    <property type="match status" value="1"/>
</dbReference>
<dbReference type="PANTHER" id="PTHR47356:SF2">
    <property type="entry name" value="FAD-BINDING DOMAIN-CONTAINING PROTEIN-RELATED"/>
    <property type="match status" value="1"/>
</dbReference>
<evidence type="ECO:0000256" key="6">
    <source>
        <dbReference type="SAM" id="Phobius"/>
    </source>
</evidence>
<keyword evidence="4" id="KW-0560">Oxidoreductase</keyword>
<keyword evidence="2" id="KW-0285">Flavoprotein</keyword>
<evidence type="ECO:0000256" key="2">
    <source>
        <dbReference type="ARBA" id="ARBA00022630"/>
    </source>
</evidence>
<dbReference type="InterPro" id="IPR050562">
    <property type="entry name" value="FAD_mOase_fung"/>
</dbReference>
<evidence type="ECO:0000256" key="1">
    <source>
        <dbReference type="ARBA" id="ARBA00007992"/>
    </source>
</evidence>
<evidence type="ECO:0000256" key="5">
    <source>
        <dbReference type="SAM" id="MobiDB-lite"/>
    </source>
</evidence>
<feature type="domain" description="FAD-binding" evidence="7">
    <location>
        <begin position="8"/>
        <end position="176"/>
    </location>
</feature>
<evidence type="ECO:0000259" key="7">
    <source>
        <dbReference type="Pfam" id="PF01494"/>
    </source>
</evidence>
<comment type="caution">
    <text evidence="8">The sequence shown here is derived from an EMBL/GenBank/DDBJ whole genome shotgun (WGS) entry which is preliminary data.</text>
</comment>
<keyword evidence="6" id="KW-0472">Membrane</keyword>
<proteinExistence type="inferred from homology"/>
<gene>
    <name evidence="8" type="ORF">BG011_009375</name>
</gene>
<dbReference type="InterPro" id="IPR036188">
    <property type="entry name" value="FAD/NAD-bd_sf"/>
</dbReference>
<protein>
    <recommendedName>
        <fullName evidence="7">FAD-binding domain-containing protein</fullName>
    </recommendedName>
</protein>